<protein>
    <submittedName>
        <fullName evidence="3">Jg11493 protein</fullName>
    </submittedName>
</protein>
<comment type="caution">
    <text evidence="3">The sequence shown here is derived from an EMBL/GenBank/DDBJ whole genome shotgun (WGS) entry which is preliminary data.</text>
</comment>
<organism evidence="3 4">
    <name type="scientific">Pararge aegeria aegeria</name>
    <dbReference type="NCBI Taxonomy" id="348720"/>
    <lineage>
        <taxon>Eukaryota</taxon>
        <taxon>Metazoa</taxon>
        <taxon>Ecdysozoa</taxon>
        <taxon>Arthropoda</taxon>
        <taxon>Hexapoda</taxon>
        <taxon>Insecta</taxon>
        <taxon>Pterygota</taxon>
        <taxon>Neoptera</taxon>
        <taxon>Endopterygota</taxon>
        <taxon>Lepidoptera</taxon>
        <taxon>Glossata</taxon>
        <taxon>Ditrysia</taxon>
        <taxon>Papilionoidea</taxon>
        <taxon>Nymphalidae</taxon>
        <taxon>Satyrinae</taxon>
        <taxon>Satyrini</taxon>
        <taxon>Parargina</taxon>
        <taxon>Pararge</taxon>
    </lineage>
</organism>
<feature type="region of interest" description="Disordered" evidence="1">
    <location>
        <begin position="41"/>
        <end position="64"/>
    </location>
</feature>
<evidence type="ECO:0000256" key="2">
    <source>
        <dbReference type="SAM" id="SignalP"/>
    </source>
</evidence>
<keyword evidence="4" id="KW-1185">Reference proteome</keyword>
<evidence type="ECO:0000256" key="1">
    <source>
        <dbReference type="SAM" id="MobiDB-lite"/>
    </source>
</evidence>
<proteinExistence type="predicted"/>
<gene>
    <name evidence="3" type="primary">jg11493</name>
    <name evidence="3" type="ORF">PAEG_LOCUS15351</name>
</gene>
<accession>A0A8S4RJX6</accession>
<feature type="chain" id="PRO_5035760710" evidence="2">
    <location>
        <begin position="33"/>
        <end position="106"/>
    </location>
</feature>
<feature type="compositionally biased region" description="Polar residues" evidence="1">
    <location>
        <begin position="43"/>
        <end position="57"/>
    </location>
</feature>
<feature type="signal peptide" evidence="2">
    <location>
        <begin position="1"/>
        <end position="32"/>
    </location>
</feature>
<sequence>MAKRQAIKGWGAMHCARLVLPVCACACALAMAVVVDAHADVDTSTGNGDNTLTNSDEASPMACKSPNLAKDVGWKKKKMKKVKRISPENKLSNFCRYLRTQPFFLS</sequence>
<dbReference type="EMBL" id="CAKXAJ010025329">
    <property type="protein sequence ID" value="CAH2238211.1"/>
    <property type="molecule type" value="Genomic_DNA"/>
</dbReference>
<evidence type="ECO:0000313" key="3">
    <source>
        <dbReference type="EMBL" id="CAH2238211.1"/>
    </source>
</evidence>
<dbReference type="Proteomes" id="UP000838756">
    <property type="component" value="Unassembled WGS sequence"/>
</dbReference>
<dbReference type="AlphaFoldDB" id="A0A8S4RJX6"/>
<evidence type="ECO:0000313" key="4">
    <source>
        <dbReference type="Proteomes" id="UP000838756"/>
    </source>
</evidence>
<reference evidence="3" key="1">
    <citation type="submission" date="2022-03" db="EMBL/GenBank/DDBJ databases">
        <authorList>
            <person name="Lindestad O."/>
        </authorList>
    </citation>
    <scope>NUCLEOTIDE SEQUENCE</scope>
</reference>
<name>A0A8S4RJX6_9NEOP</name>
<keyword evidence="2" id="KW-0732">Signal</keyword>